<dbReference type="AlphaFoldDB" id="A0A8H6P9U5"/>
<evidence type="ECO:0000313" key="3">
    <source>
        <dbReference type="EMBL" id="KAF7122033.1"/>
    </source>
</evidence>
<dbReference type="Gene3D" id="3.30.1050.10">
    <property type="entry name" value="SCP2 sterol-binding domain"/>
    <property type="match status" value="1"/>
</dbReference>
<dbReference type="GO" id="GO:0005829">
    <property type="term" value="C:cytosol"/>
    <property type="evidence" value="ECO:0007669"/>
    <property type="project" value="TreeGrafter"/>
</dbReference>
<dbReference type="Proteomes" id="UP000662466">
    <property type="component" value="Unassembled WGS sequence"/>
</dbReference>
<dbReference type="InterPro" id="IPR036527">
    <property type="entry name" value="SCP2_sterol-bd_dom_sf"/>
</dbReference>
<evidence type="ECO:0000259" key="2">
    <source>
        <dbReference type="Pfam" id="PF02036"/>
    </source>
</evidence>
<dbReference type="PANTHER" id="PTHR10094">
    <property type="entry name" value="STEROL CARRIER PROTEIN 2 SCP-2 FAMILY PROTEIN"/>
    <property type="match status" value="1"/>
</dbReference>
<feature type="compositionally biased region" description="Polar residues" evidence="1">
    <location>
        <begin position="1"/>
        <end position="26"/>
    </location>
</feature>
<dbReference type="PANTHER" id="PTHR10094:SF25">
    <property type="entry name" value="SCP2 STEROL-BINDING DOMAIN-CONTAINING PROTEIN 1"/>
    <property type="match status" value="1"/>
</dbReference>
<organism evidence="3 5">
    <name type="scientific">Aspergillus hiratsukae</name>
    <dbReference type="NCBI Taxonomy" id="1194566"/>
    <lineage>
        <taxon>Eukaryota</taxon>
        <taxon>Fungi</taxon>
        <taxon>Dikarya</taxon>
        <taxon>Ascomycota</taxon>
        <taxon>Pezizomycotina</taxon>
        <taxon>Eurotiomycetes</taxon>
        <taxon>Eurotiomycetidae</taxon>
        <taxon>Eurotiales</taxon>
        <taxon>Aspergillaceae</taxon>
        <taxon>Aspergillus</taxon>
        <taxon>Aspergillus subgen. Fumigati</taxon>
    </lineage>
</organism>
<evidence type="ECO:0000313" key="5">
    <source>
        <dbReference type="Proteomes" id="UP000630445"/>
    </source>
</evidence>
<feature type="region of interest" description="Disordered" evidence="1">
    <location>
        <begin position="1"/>
        <end position="36"/>
    </location>
</feature>
<evidence type="ECO:0000256" key="1">
    <source>
        <dbReference type="SAM" id="MobiDB-lite"/>
    </source>
</evidence>
<dbReference type="Proteomes" id="UP000630445">
    <property type="component" value="Unassembled WGS sequence"/>
</dbReference>
<proteinExistence type="predicted"/>
<dbReference type="EMBL" id="JACBAD010002032">
    <property type="protein sequence ID" value="KAF7122033.1"/>
    <property type="molecule type" value="Genomic_DNA"/>
</dbReference>
<name>A0A8H6P9U5_9EURO</name>
<feature type="domain" description="SCP2" evidence="2">
    <location>
        <begin position="44"/>
        <end position="148"/>
    </location>
</feature>
<reference evidence="3" key="1">
    <citation type="submission" date="2020-06" db="EMBL/GenBank/DDBJ databases">
        <title>Draft genome sequences of strains closely related to Aspergillus parafelis and Aspergillus hiratsukae.</title>
        <authorList>
            <person name="Dos Santos R.A.C."/>
            <person name="Rivero-Menendez O."/>
            <person name="Steenwyk J.L."/>
            <person name="Mead M.E."/>
            <person name="Goldman G.H."/>
            <person name="Alastruey-Izquierdo A."/>
            <person name="Rokas A."/>
        </authorList>
    </citation>
    <scope>NUCLEOTIDE SEQUENCE</scope>
    <source>
        <strain evidence="3">CNM-CM5793</strain>
        <strain evidence="4">CNM-CM6106</strain>
    </source>
</reference>
<gene>
    <name evidence="3" type="ORF">CNMCM5793_009588</name>
    <name evidence="4" type="ORF">CNMCM6106_009432</name>
</gene>
<keyword evidence="5" id="KW-1185">Reference proteome</keyword>
<comment type="caution">
    <text evidence="3">The sequence shown here is derived from an EMBL/GenBank/DDBJ whole genome shotgun (WGS) entry which is preliminary data.</text>
</comment>
<sequence>MSLKNGTSSPHLPTNSHEARQSPTNKTPRKPTDAFPSSAAFDVINSALQSDEAERKDAIKNAKAVVAFNLKNASGQEDSWYLDLKDKGVVGKGAAPPGGKADVTLSLSDADFGSLVSGKANAQRLFMGGKLKIKGNIMKATKMEPVLKKAQGKAKL</sequence>
<protein>
    <recommendedName>
        <fullName evidence="2">SCP2 domain-containing protein</fullName>
    </recommendedName>
</protein>
<dbReference type="Pfam" id="PF02036">
    <property type="entry name" value="SCP2"/>
    <property type="match status" value="1"/>
</dbReference>
<dbReference type="EMBL" id="JACBAF010002227">
    <property type="protein sequence ID" value="KAF7162513.1"/>
    <property type="molecule type" value="Genomic_DNA"/>
</dbReference>
<dbReference type="SUPFAM" id="SSF55718">
    <property type="entry name" value="SCP-like"/>
    <property type="match status" value="1"/>
</dbReference>
<dbReference type="FunFam" id="3.30.1050.10:FF:000001">
    <property type="entry name" value="Putative Non-specific lipid-transfer protein"/>
    <property type="match status" value="1"/>
</dbReference>
<accession>A0A8H6P9U5</accession>
<dbReference type="OrthoDB" id="10265837at2759"/>
<evidence type="ECO:0000313" key="4">
    <source>
        <dbReference type="EMBL" id="KAF7162513.1"/>
    </source>
</evidence>
<dbReference type="InterPro" id="IPR003033">
    <property type="entry name" value="SCP2_sterol-bd_dom"/>
</dbReference>